<gene>
    <name evidence="1" type="ORF">PVT01_000042500</name>
</gene>
<evidence type="ECO:0008006" key="3">
    <source>
        <dbReference type="Google" id="ProtNLM"/>
    </source>
</evidence>
<accession>A0A1G4E2L8</accession>
<dbReference type="InterPro" id="IPR008780">
    <property type="entry name" value="Plasmodium_Vir"/>
</dbReference>
<evidence type="ECO:0000313" key="2">
    <source>
        <dbReference type="Proteomes" id="UP000196402"/>
    </source>
</evidence>
<dbReference type="VEuPathDB" id="PlasmoDB:PVP01_0002300"/>
<protein>
    <recommendedName>
        <fullName evidence="3">VIR protein</fullName>
    </recommendedName>
</protein>
<proteinExistence type="predicted"/>
<dbReference type="EMBL" id="FLYH01000082">
    <property type="protein sequence ID" value="SCA59778.1"/>
    <property type="molecule type" value="Genomic_DNA"/>
</dbReference>
<organism evidence="1 2">
    <name type="scientific">Plasmodium vivax</name>
    <name type="common">malaria parasite P. vivax</name>
    <dbReference type="NCBI Taxonomy" id="5855"/>
    <lineage>
        <taxon>Eukaryota</taxon>
        <taxon>Sar</taxon>
        <taxon>Alveolata</taxon>
        <taxon>Apicomplexa</taxon>
        <taxon>Aconoidasida</taxon>
        <taxon>Haemosporida</taxon>
        <taxon>Plasmodiidae</taxon>
        <taxon>Plasmodium</taxon>
        <taxon>Plasmodium (Plasmodium)</taxon>
    </lineage>
</organism>
<evidence type="ECO:0000313" key="1">
    <source>
        <dbReference type="EMBL" id="SCA59778.1"/>
    </source>
</evidence>
<sequence length="192" mass="23143">MFKLVYDLSEDYETYNSHFIQFKPSCDNDYENAIKSYKYLYKDLRKKCFIEKTNYHEEYCKAFNNYFTGDKHAQISLWSCQLREPEEQVQKFEEEHSEVTAKEPMPEKLAVGRQQIQGDSVKTAQHSRSIVSYLNKDVFDEFTPAKSWINKLLGRKQMYRNPYANQELMANFSMPEDFYLERNRYNIMYNPE</sequence>
<name>A0A1G4E2L8_PLAVI</name>
<dbReference type="Proteomes" id="UP000196402">
    <property type="component" value="Unassembled WGS sequence"/>
</dbReference>
<reference evidence="1 2" key="1">
    <citation type="submission" date="2016-07" db="EMBL/GenBank/DDBJ databases">
        <authorList>
            <consortium name="Pathogen Informatics"/>
        </authorList>
    </citation>
    <scope>NUCLEOTIDE SEQUENCE [LARGE SCALE GENOMIC DNA]</scope>
</reference>
<dbReference type="Pfam" id="PF05795">
    <property type="entry name" value="Plasmodium_Vir"/>
    <property type="match status" value="2"/>
</dbReference>
<dbReference type="AlphaFoldDB" id="A0A1G4E2L8"/>